<organism evidence="1 2">
    <name type="scientific">Serinus canaria</name>
    <name type="common">Island canary</name>
    <name type="synonym">Fringilla canaria</name>
    <dbReference type="NCBI Taxonomy" id="9135"/>
    <lineage>
        <taxon>Eukaryota</taxon>
        <taxon>Metazoa</taxon>
        <taxon>Chordata</taxon>
        <taxon>Craniata</taxon>
        <taxon>Vertebrata</taxon>
        <taxon>Euteleostomi</taxon>
        <taxon>Archelosauria</taxon>
        <taxon>Archosauria</taxon>
        <taxon>Dinosauria</taxon>
        <taxon>Saurischia</taxon>
        <taxon>Theropoda</taxon>
        <taxon>Coelurosauria</taxon>
        <taxon>Aves</taxon>
        <taxon>Neognathae</taxon>
        <taxon>Neoaves</taxon>
        <taxon>Telluraves</taxon>
        <taxon>Australaves</taxon>
        <taxon>Passeriformes</taxon>
        <taxon>Passeroidea</taxon>
        <taxon>Fringillidae</taxon>
        <taxon>Carduelinae</taxon>
        <taxon>Serinus</taxon>
    </lineage>
</organism>
<evidence type="ECO:0000313" key="1">
    <source>
        <dbReference type="Ensembl" id="ENSSCAP00000007542.1"/>
    </source>
</evidence>
<dbReference type="InterPro" id="IPR050324">
    <property type="entry name" value="CDP-alcohol_PTase-I"/>
</dbReference>
<keyword evidence="2" id="KW-1185">Reference proteome</keyword>
<gene>
    <name evidence="1" type="primary">HDHD5</name>
</gene>
<reference evidence="1" key="1">
    <citation type="submission" date="2025-08" db="UniProtKB">
        <authorList>
            <consortium name="Ensembl"/>
        </authorList>
    </citation>
    <scope>IDENTIFICATION</scope>
</reference>
<accession>A0A8C9MR35</accession>
<dbReference type="AlphaFoldDB" id="A0A8C9MR35"/>
<dbReference type="GO" id="GO:0046474">
    <property type="term" value="P:glycerophospholipid biosynthetic process"/>
    <property type="evidence" value="ECO:0007669"/>
    <property type="project" value="TreeGrafter"/>
</dbReference>
<dbReference type="PANTHER" id="PTHR14269">
    <property type="entry name" value="CDP-DIACYLGLYCEROL--GLYCEROL-3-PHOSPHATE 3-PHOSPHATIDYLTRANSFERASE-RELATED"/>
    <property type="match status" value="1"/>
</dbReference>
<dbReference type="GO" id="GO:0005739">
    <property type="term" value="C:mitochondrion"/>
    <property type="evidence" value="ECO:0007669"/>
    <property type="project" value="TreeGrafter"/>
</dbReference>
<dbReference type="Gene3D" id="3.40.50.1000">
    <property type="entry name" value="HAD superfamily/HAD-like"/>
    <property type="match status" value="1"/>
</dbReference>
<proteinExistence type="predicted"/>
<dbReference type="Ensembl" id="ENSSCAT00000008553.1">
    <property type="protein sequence ID" value="ENSSCAP00000007542.1"/>
    <property type="gene ID" value="ENSSCAG00000005805.1"/>
</dbReference>
<sequence>CPTWPGRGPWRRISQNLAGVILFGEPVRWETSLQLIADVLLSNGNPGAELQEVPYPHLPILACNMDLLWMAEAKMPRDNPMSDIYGANLYNNYLKSAQQNQVQAGLKRSPQAASSQSCESILVCTGVYRHNGTVAKQTEETVFHGHRDFCFDPSLLQASHIVQDVDDAVQLAFKKENWS</sequence>
<protein>
    <submittedName>
        <fullName evidence="1">Haloacid dehalogenase like hydrolase domain containing 5</fullName>
    </submittedName>
</protein>
<dbReference type="Proteomes" id="UP000694409">
    <property type="component" value="Unassembled WGS sequence"/>
</dbReference>
<dbReference type="InterPro" id="IPR023214">
    <property type="entry name" value="HAD_sf"/>
</dbReference>
<evidence type="ECO:0000313" key="2">
    <source>
        <dbReference type="Proteomes" id="UP000694409"/>
    </source>
</evidence>
<name>A0A8C9MR35_SERCA</name>
<dbReference type="PANTHER" id="PTHR14269:SF17">
    <property type="entry name" value="HALOACID DEHALOGENASE-LIKE HYDROLASE DOMAIN-CONTAINING 5"/>
    <property type="match status" value="1"/>
</dbReference>
<reference evidence="1" key="2">
    <citation type="submission" date="2025-09" db="UniProtKB">
        <authorList>
            <consortium name="Ensembl"/>
        </authorList>
    </citation>
    <scope>IDENTIFICATION</scope>
</reference>
<dbReference type="GeneTree" id="ENSGT00390000018051"/>